<dbReference type="InterPro" id="IPR022830">
    <property type="entry name" value="Indigdn_synthA-like"/>
</dbReference>
<dbReference type="SUPFAM" id="SSF110581">
    <property type="entry name" value="Indigoidine synthase A-like"/>
    <property type="match status" value="1"/>
</dbReference>
<dbReference type="PROSITE" id="PS00584">
    <property type="entry name" value="PFKB_KINASES_2"/>
    <property type="match status" value="1"/>
</dbReference>
<dbReference type="RefSeq" id="XP_017021800.3">
    <property type="nucleotide sequence ID" value="XM_017166311.3"/>
</dbReference>
<dbReference type="InterPro" id="IPR002173">
    <property type="entry name" value="Carboh/pur_kinase_PfkB_CS"/>
</dbReference>
<dbReference type="SUPFAM" id="SSF53613">
    <property type="entry name" value="Ribokinase-like"/>
    <property type="match status" value="1"/>
</dbReference>
<reference evidence="10" key="2">
    <citation type="submission" date="2025-08" db="UniProtKB">
        <authorList>
            <consortium name="RefSeq"/>
        </authorList>
    </citation>
    <scope>IDENTIFICATION</scope>
    <source>
        <strain evidence="10">14028-0561.14</strain>
        <tissue evidence="10">Whole fly</tissue>
    </source>
</reference>
<organism evidence="9 10">
    <name type="scientific">Drosophila kikkawai</name>
    <name type="common">Fruit fly</name>
    <dbReference type="NCBI Taxonomy" id="30033"/>
    <lineage>
        <taxon>Eukaryota</taxon>
        <taxon>Metazoa</taxon>
        <taxon>Ecdysozoa</taxon>
        <taxon>Arthropoda</taxon>
        <taxon>Hexapoda</taxon>
        <taxon>Insecta</taxon>
        <taxon>Pterygota</taxon>
        <taxon>Neoptera</taxon>
        <taxon>Endopterygota</taxon>
        <taxon>Diptera</taxon>
        <taxon>Brachycera</taxon>
        <taxon>Muscomorpha</taxon>
        <taxon>Ephydroidea</taxon>
        <taxon>Drosophilidae</taxon>
        <taxon>Drosophila</taxon>
        <taxon>Sophophora</taxon>
    </lineage>
</organism>
<keyword evidence="4" id="KW-0378">Hydrolase</keyword>
<dbReference type="CDD" id="cd01941">
    <property type="entry name" value="YeiC_kinase_like"/>
    <property type="match status" value="1"/>
</dbReference>
<dbReference type="OMA" id="FNCIIAT"/>
<evidence type="ECO:0000256" key="7">
    <source>
        <dbReference type="ARBA" id="ARBA00023295"/>
    </source>
</evidence>
<dbReference type="Gene3D" id="3.40.1190.20">
    <property type="match status" value="1"/>
</dbReference>
<evidence type="ECO:0000313" key="9">
    <source>
        <dbReference type="Proteomes" id="UP001652661"/>
    </source>
</evidence>
<dbReference type="Pfam" id="PF00294">
    <property type="entry name" value="PfkB"/>
    <property type="match status" value="1"/>
</dbReference>
<protein>
    <recommendedName>
        <fullName evidence="8">Carbohydrate kinase PfkB domain-containing protein</fullName>
    </recommendedName>
</protein>
<reference evidence="9" key="1">
    <citation type="submission" date="2025-05" db="UniProtKB">
        <authorList>
            <consortium name="RefSeq"/>
        </authorList>
    </citation>
    <scope>NUCLEOTIDE SEQUENCE [LARGE SCALE GENOMIC DNA]</scope>
    <source>
        <strain evidence="9">14028-0561.14</strain>
    </source>
</reference>
<dbReference type="GO" id="GO:0005737">
    <property type="term" value="C:cytoplasm"/>
    <property type="evidence" value="ECO:0007669"/>
    <property type="project" value="TreeGrafter"/>
</dbReference>
<dbReference type="GO" id="GO:0006796">
    <property type="term" value="P:phosphate-containing compound metabolic process"/>
    <property type="evidence" value="ECO:0007669"/>
    <property type="project" value="UniProtKB-ARBA"/>
</dbReference>
<keyword evidence="7" id="KW-0326">Glycosidase</keyword>
<keyword evidence="5" id="KW-0464">Manganese</keyword>
<accession>A0A6P4I0Z3</accession>
<sequence length="703" mass="75949">MLLRRNLLFPAVRLLHRSLRRHQHDHIVLHPEVRQALQLHKPVVALESTIITHGMPMPENVTTALAVEEQVRLHGAIPATIGILDGRIKVGLTREELTTLAEKPRDQVIKCSRRDLPFVVARKQSGGTTVAATMIIAHRVGIKVFATGGIGGVHRDGQESLDVSADLTELGRTPVAVVCSGVKSILDIPRTLEYLETQGVCVASYESSGGIFPDFYTRDSGCTVPYDLGSAQEAAKLLQSWQELQMQSGVLIGVPIPEEFAADKAKIEAAIQEATEQAKAQGVSGKEVTPFLLAAIAKITGGSSLKSNIALIKNNAKVAAQIAASLSEISSRNDSTAAASPSGISRKPLVVGASILDLSFTVDDQKRDVRLDGATYSAVAKQAAGGVGRNIAEGIYKLYGDVNLISAVGNDQMGHTLLQMMPKALKRGIILESNQNTSLCSLIFDKYGDCRLILGNMEIHQSITPETLQAHHQFFADAPIIVMDSNISEHAMASILHQAQKNKIPVFFEPTDMFIAGKPFKLLPELTKNIRLIKPNLQELKTITEAITGQPVVLELGTKVPQEKLLQQAKFMIKQIGSHFNCIIATLGDHGVLLSYRGDAEQDASLLLDVSKSAVAHRLRFYAAPLVHNIVNVSGAGDSFCAGFITALLQQGRILDECVAAGFVAAEKALQSESAVPQSYFSHSETFEGRYKQKAKSLQQQSI</sequence>
<keyword evidence="9" id="KW-1185">Reference proteome</keyword>
<dbReference type="AlphaFoldDB" id="A0A6P4I0Z3"/>
<dbReference type="HAMAP" id="MF_01876">
    <property type="entry name" value="PsiMP_glycosidase"/>
    <property type="match status" value="1"/>
</dbReference>
<dbReference type="GeneID" id="108074315"/>
<keyword evidence="6" id="KW-0456">Lyase</keyword>
<dbReference type="InterPro" id="IPR007342">
    <property type="entry name" value="PsuG"/>
</dbReference>
<evidence type="ECO:0000256" key="2">
    <source>
        <dbReference type="ARBA" id="ARBA00022723"/>
    </source>
</evidence>
<evidence type="ECO:0000256" key="5">
    <source>
        <dbReference type="ARBA" id="ARBA00023211"/>
    </source>
</evidence>
<name>A0A6P4I0Z3_DROKI</name>
<evidence type="ECO:0000256" key="6">
    <source>
        <dbReference type="ARBA" id="ARBA00023239"/>
    </source>
</evidence>
<dbReference type="OrthoDB" id="198885at2759"/>
<dbReference type="GO" id="GO:0016301">
    <property type="term" value="F:kinase activity"/>
    <property type="evidence" value="ECO:0007669"/>
    <property type="project" value="UniProtKB-KW"/>
</dbReference>
<dbReference type="Gene3D" id="3.40.1790.10">
    <property type="entry name" value="Indigoidine synthase domain"/>
    <property type="match status" value="1"/>
</dbReference>
<dbReference type="GO" id="GO:0016798">
    <property type="term" value="F:hydrolase activity, acting on glycosyl bonds"/>
    <property type="evidence" value="ECO:0007669"/>
    <property type="project" value="UniProtKB-KW"/>
</dbReference>
<keyword evidence="3" id="KW-0418">Kinase</keyword>
<feature type="domain" description="Carbohydrate kinase PfkB" evidence="8">
    <location>
        <begin position="349"/>
        <end position="675"/>
    </location>
</feature>
<dbReference type="PANTHER" id="PTHR42909">
    <property type="entry name" value="ZGC:136858"/>
    <property type="match status" value="1"/>
</dbReference>
<dbReference type="Proteomes" id="UP001652661">
    <property type="component" value="Chromosome 2L"/>
</dbReference>
<dbReference type="PANTHER" id="PTHR42909:SF1">
    <property type="entry name" value="CARBOHYDRATE KINASE PFKB DOMAIN-CONTAINING PROTEIN"/>
    <property type="match status" value="1"/>
</dbReference>
<dbReference type="Pfam" id="PF04227">
    <property type="entry name" value="Indigoidine_A"/>
    <property type="match status" value="1"/>
</dbReference>
<keyword evidence="2" id="KW-0479">Metal-binding</keyword>
<evidence type="ECO:0000256" key="1">
    <source>
        <dbReference type="ARBA" id="ARBA00022679"/>
    </source>
</evidence>
<dbReference type="InterPro" id="IPR029056">
    <property type="entry name" value="Ribokinase-like"/>
</dbReference>
<keyword evidence="1" id="KW-0808">Transferase</keyword>
<dbReference type="GO" id="GO:0004730">
    <property type="term" value="F:pseudouridylate synthase activity"/>
    <property type="evidence" value="ECO:0007669"/>
    <property type="project" value="InterPro"/>
</dbReference>
<evidence type="ECO:0000259" key="8">
    <source>
        <dbReference type="Pfam" id="PF00294"/>
    </source>
</evidence>
<dbReference type="InterPro" id="IPR011611">
    <property type="entry name" value="PfkB_dom"/>
</dbReference>
<gene>
    <name evidence="10" type="primary">LOC108074315</name>
</gene>
<evidence type="ECO:0000313" key="10">
    <source>
        <dbReference type="RefSeq" id="XP_017021800.3"/>
    </source>
</evidence>
<proteinExistence type="inferred from homology"/>
<dbReference type="GO" id="GO:0046872">
    <property type="term" value="F:metal ion binding"/>
    <property type="evidence" value="ECO:0007669"/>
    <property type="project" value="UniProtKB-KW"/>
</dbReference>
<evidence type="ECO:0000256" key="4">
    <source>
        <dbReference type="ARBA" id="ARBA00022801"/>
    </source>
</evidence>
<evidence type="ECO:0000256" key="3">
    <source>
        <dbReference type="ARBA" id="ARBA00022777"/>
    </source>
</evidence>